<gene>
    <name evidence="3" type="ORF">L2737_00455</name>
</gene>
<keyword evidence="1" id="KW-0677">Repeat</keyword>
<dbReference type="EMBL" id="JAKIKU010000001">
    <property type="protein sequence ID" value="MCL1043802.1"/>
    <property type="molecule type" value="Genomic_DNA"/>
</dbReference>
<accession>A0ABT0KIY9</accession>
<dbReference type="Proteomes" id="UP001202134">
    <property type="component" value="Unassembled WGS sequence"/>
</dbReference>
<keyword evidence="2" id="KW-0802">TPR repeat</keyword>
<dbReference type="InterPro" id="IPR011990">
    <property type="entry name" value="TPR-like_helical_dom_sf"/>
</dbReference>
<dbReference type="Pfam" id="PF14559">
    <property type="entry name" value="TPR_19"/>
    <property type="match status" value="1"/>
</dbReference>
<keyword evidence="4" id="KW-1185">Reference proteome</keyword>
<protein>
    <submittedName>
        <fullName evidence="3">Tetratricopeptide repeat protein</fullName>
    </submittedName>
</protein>
<dbReference type="InterPro" id="IPR050498">
    <property type="entry name" value="Ycf3"/>
</dbReference>
<evidence type="ECO:0000256" key="1">
    <source>
        <dbReference type="ARBA" id="ARBA00022737"/>
    </source>
</evidence>
<evidence type="ECO:0000313" key="3">
    <source>
        <dbReference type="EMBL" id="MCL1043802.1"/>
    </source>
</evidence>
<dbReference type="RefSeq" id="WP_248954405.1">
    <property type="nucleotide sequence ID" value="NZ_JAKIKU010000001.1"/>
</dbReference>
<dbReference type="PANTHER" id="PTHR44858">
    <property type="entry name" value="TETRATRICOPEPTIDE REPEAT PROTEIN 6"/>
    <property type="match status" value="1"/>
</dbReference>
<dbReference type="SUPFAM" id="SSF48452">
    <property type="entry name" value="TPR-like"/>
    <property type="match status" value="1"/>
</dbReference>
<evidence type="ECO:0000256" key="2">
    <source>
        <dbReference type="ARBA" id="ARBA00022803"/>
    </source>
</evidence>
<name>A0ABT0KIY9_9GAMM</name>
<dbReference type="Gene3D" id="1.25.40.10">
    <property type="entry name" value="Tetratricopeptide repeat domain"/>
    <property type="match status" value="1"/>
</dbReference>
<reference evidence="3 4" key="1">
    <citation type="submission" date="2022-01" db="EMBL/GenBank/DDBJ databases">
        <title>Whole genome-based taxonomy of the Shewanellaceae.</title>
        <authorList>
            <person name="Martin-Rodriguez A.J."/>
        </authorList>
    </citation>
    <scope>NUCLEOTIDE SEQUENCE [LARGE SCALE GENOMIC DNA]</scope>
    <source>
        <strain evidence="3 4">DSM 24955</strain>
    </source>
</reference>
<organism evidence="3 4">
    <name type="scientific">Shewanella electrodiphila</name>
    <dbReference type="NCBI Taxonomy" id="934143"/>
    <lineage>
        <taxon>Bacteria</taxon>
        <taxon>Pseudomonadati</taxon>
        <taxon>Pseudomonadota</taxon>
        <taxon>Gammaproteobacteria</taxon>
        <taxon>Alteromonadales</taxon>
        <taxon>Shewanellaceae</taxon>
        <taxon>Shewanella</taxon>
    </lineage>
</organism>
<proteinExistence type="predicted"/>
<evidence type="ECO:0000313" key="4">
    <source>
        <dbReference type="Proteomes" id="UP001202134"/>
    </source>
</evidence>
<comment type="caution">
    <text evidence="3">The sequence shown here is derived from an EMBL/GenBank/DDBJ whole genome shotgun (WGS) entry which is preliminary data.</text>
</comment>
<dbReference type="PANTHER" id="PTHR44858:SF1">
    <property type="entry name" value="UDP-N-ACETYLGLUCOSAMINE--PEPTIDE N-ACETYLGLUCOSAMINYLTRANSFERASE SPINDLY-RELATED"/>
    <property type="match status" value="1"/>
</dbReference>
<dbReference type="SMART" id="SM00028">
    <property type="entry name" value="TPR"/>
    <property type="match status" value="3"/>
</dbReference>
<dbReference type="InterPro" id="IPR019734">
    <property type="entry name" value="TPR_rpt"/>
</dbReference>
<sequence length="297" mass="32729">MMSLNQFTKPLSKRVNRRVNNKVNNKVNNTLFSAHVTIKLLLGFSLMILSACSTMTNDQASENAEANGIDALDSSMVDMVNTDDGIASSVANGSVGNSSNKQTANNGALNDITANNYNLYAEQAQQRLANVPSTVLTQYQDALALMKQQQFDQADALFDQVLLAQPTLSGALVNKALIAINKSDFSQAESLLNQAIAVNDKNPYAFQLKAFVARKQGQFEQAEKDYLTALSIWPNYPEAQVNLAILLELYRGKLLDSRRYYQSYLLLKPDDVQAQRWLAGVEIKIQRAGLNLQQGEG</sequence>